<dbReference type="RefSeq" id="WP_104689105.1">
    <property type="nucleotide sequence ID" value="NZ_JBKTHY010000001.1"/>
</dbReference>
<accession>A0A2J6NLL3</accession>
<sequence length="142" mass="16500">MRSMRAFTSIEMIVVLGMVVVIYCLLGPSFNPSRQAIVEQEFWHGMRQEWRAAQVAAQVHHQTTVIDYHPASQQIEFDRTGKITRLAIPSTLKVDRFGRFVIDDSGYTAPQTMRFTSRREHCFYLMKIQLAWGGYRLEKLSD</sequence>
<keyword evidence="1" id="KW-1133">Transmembrane helix</keyword>
<dbReference type="Proteomes" id="UP000239920">
    <property type="component" value="Unassembled WGS sequence"/>
</dbReference>
<name>A0A2J6NLL3_9LACO</name>
<evidence type="ECO:0000256" key="1">
    <source>
        <dbReference type="SAM" id="Phobius"/>
    </source>
</evidence>
<dbReference type="AlphaFoldDB" id="A0A2J6NLL3"/>
<dbReference type="EMBL" id="PNFV01000008">
    <property type="protein sequence ID" value="PMB82204.1"/>
    <property type="molecule type" value="Genomic_DNA"/>
</dbReference>
<evidence type="ECO:0000313" key="2">
    <source>
        <dbReference type="EMBL" id="PMB82204.1"/>
    </source>
</evidence>
<organism evidence="2 3">
    <name type="scientific">Limosilactobacillus pontis</name>
    <dbReference type="NCBI Taxonomy" id="35787"/>
    <lineage>
        <taxon>Bacteria</taxon>
        <taxon>Bacillati</taxon>
        <taxon>Bacillota</taxon>
        <taxon>Bacilli</taxon>
        <taxon>Lactobacillales</taxon>
        <taxon>Lactobacillaceae</taxon>
        <taxon>Limosilactobacillus</taxon>
    </lineage>
</organism>
<protein>
    <recommendedName>
        <fullName evidence="4">Prepilin-type N-terminal cleavage/methylation domain-containing protein</fullName>
    </recommendedName>
</protein>
<comment type="caution">
    <text evidence="2">The sequence shown here is derived from an EMBL/GenBank/DDBJ whole genome shotgun (WGS) entry which is preliminary data.</text>
</comment>
<reference evidence="2 3" key="1">
    <citation type="submission" date="2017-09" db="EMBL/GenBank/DDBJ databases">
        <title>Bacterial strain isolated from the female urinary microbiota.</title>
        <authorList>
            <person name="Thomas-White K."/>
            <person name="Kumar N."/>
            <person name="Forster S."/>
            <person name="Putonti C."/>
            <person name="Lawley T."/>
            <person name="Wolfe A.J."/>
        </authorList>
    </citation>
    <scope>NUCLEOTIDE SEQUENCE [LARGE SCALE GENOMIC DNA]</scope>
    <source>
        <strain evidence="2 3">UMB0683</strain>
    </source>
</reference>
<dbReference type="InterPro" id="IPR045584">
    <property type="entry name" value="Pilin-like"/>
</dbReference>
<keyword evidence="1" id="KW-0812">Transmembrane</keyword>
<keyword evidence="1" id="KW-0472">Membrane</keyword>
<feature type="transmembrane region" description="Helical" evidence="1">
    <location>
        <begin position="6"/>
        <end position="26"/>
    </location>
</feature>
<gene>
    <name evidence="2" type="ORF">CK797_07320</name>
</gene>
<evidence type="ECO:0008006" key="4">
    <source>
        <dbReference type="Google" id="ProtNLM"/>
    </source>
</evidence>
<evidence type="ECO:0000313" key="3">
    <source>
        <dbReference type="Proteomes" id="UP000239920"/>
    </source>
</evidence>
<dbReference type="OrthoDB" id="2322555at2"/>
<proteinExistence type="predicted"/>
<dbReference type="SUPFAM" id="SSF54523">
    <property type="entry name" value="Pili subunits"/>
    <property type="match status" value="1"/>
</dbReference>